<protein>
    <recommendedName>
        <fullName evidence="1">Carboxylesterase type B domain-containing protein</fullName>
    </recommendedName>
</protein>
<name>A0ABR0E261_ZASCE</name>
<dbReference type="Proteomes" id="UP001305779">
    <property type="component" value="Unassembled WGS sequence"/>
</dbReference>
<comment type="caution">
    <text evidence="2">The sequence shown here is derived from an EMBL/GenBank/DDBJ whole genome shotgun (WGS) entry which is preliminary data.</text>
</comment>
<evidence type="ECO:0000259" key="1">
    <source>
        <dbReference type="Pfam" id="PF00135"/>
    </source>
</evidence>
<dbReference type="Pfam" id="PF00135">
    <property type="entry name" value="COesterase"/>
    <property type="match status" value="1"/>
</dbReference>
<gene>
    <name evidence="2" type="ORF">PRZ48_013836</name>
</gene>
<feature type="non-terminal residue" evidence="2">
    <location>
        <position position="1"/>
    </location>
</feature>
<reference evidence="2 3" key="1">
    <citation type="journal article" date="2023" name="G3 (Bethesda)">
        <title>A chromosome-level genome assembly of Zasmidium syzygii isolated from banana leaves.</title>
        <authorList>
            <person name="van Westerhoven A.C."/>
            <person name="Mehrabi R."/>
            <person name="Talebi R."/>
            <person name="Steentjes M.B.F."/>
            <person name="Corcolon B."/>
            <person name="Chong P.A."/>
            <person name="Kema G.H.J."/>
            <person name="Seidl M.F."/>
        </authorList>
    </citation>
    <scope>NUCLEOTIDE SEQUENCE [LARGE SCALE GENOMIC DNA]</scope>
    <source>
        <strain evidence="2 3">P124</strain>
    </source>
</reference>
<sequence length="121" mass="13664">VFPPGTGPKTGLQAAQKAMSTSIFFNRAPAENKASGAYHGSELWYTFNNIPYADYSNVTWESYDYEVERQMSVYWYNFIATGNPNGGNLTYLGDSWGSGVLTATEEKFDSIQNWMPTLFEW</sequence>
<dbReference type="Gene3D" id="3.40.50.1820">
    <property type="entry name" value="alpha/beta hydrolase"/>
    <property type="match status" value="1"/>
</dbReference>
<accession>A0ABR0E261</accession>
<dbReference type="EMBL" id="JAXOVC010000012">
    <property type="protein sequence ID" value="KAK4495504.1"/>
    <property type="molecule type" value="Genomic_DNA"/>
</dbReference>
<dbReference type="InterPro" id="IPR002018">
    <property type="entry name" value="CarbesteraseB"/>
</dbReference>
<organism evidence="2 3">
    <name type="scientific">Zasmidium cellare</name>
    <name type="common">Wine cellar mold</name>
    <name type="synonym">Racodium cellare</name>
    <dbReference type="NCBI Taxonomy" id="395010"/>
    <lineage>
        <taxon>Eukaryota</taxon>
        <taxon>Fungi</taxon>
        <taxon>Dikarya</taxon>
        <taxon>Ascomycota</taxon>
        <taxon>Pezizomycotina</taxon>
        <taxon>Dothideomycetes</taxon>
        <taxon>Dothideomycetidae</taxon>
        <taxon>Mycosphaerellales</taxon>
        <taxon>Mycosphaerellaceae</taxon>
        <taxon>Zasmidium</taxon>
    </lineage>
</organism>
<feature type="domain" description="Carboxylesterase type B" evidence="1">
    <location>
        <begin position="29"/>
        <end position="90"/>
    </location>
</feature>
<proteinExistence type="predicted"/>
<dbReference type="InterPro" id="IPR029058">
    <property type="entry name" value="AB_hydrolase_fold"/>
</dbReference>
<evidence type="ECO:0000313" key="3">
    <source>
        <dbReference type="Proteomes" id="UP001305779"/>
    </source>
</evidence>
<evidence type="ECO:0000313" key="2">
    <source>
        <dbReference type="EMBL" id="KAK4495504.1"/>
    </source>
</evidence>
<dbReference type="SUPFAM" id="SSF53474">
    <property type="entry name" value="alpha/beta-Hydrolases"/>
    <property type="match status" value="1"/>
</dbReference>
<keyword evidence="3" id="KW-1185">Reference proteome</keyword>